<evidence type="ECO:0000256" key="2">
    <source>
        <dbReference type="ARBA" id="ARBA00022670"/>
    </source>
</evidence>
<evidence type="ECO:0000256" key="6">
    <source>
        <dbReference type="ARBA" id="ARBA00022837"/>
    </source>
</evidence>
<dbReference type="InterPro" id="IPR036213">
    <property type="entry name" value="Calpain_III_sf"/>
</dbReference>
<dbReference type="Proteomes" id="UP001591681">
    <property type="component" value="Unassembled WGS sequence"/>
</dbReference>
<feature type="compositionally biased region" description="Low complexity" evidence="9">
    <location>
        <begin position="392"/>
        <end position="406"/>
    </location>
</feature>
<protein>
    <submittedName>
        <fullName evidence="12">Uncharacterized protein</fullName>
    </submittedName>
</protein>
<dbReference type="PROSITE" id="PS00139">
    <property type="entry name" value="THIOL_PROTEASE_CYS"/>
    <property type="match status" value="1"/>
</dbReference>
<evidence type="ECO:0000256" key="1">
    <source>
        <dbReference type="ARBA" id="ARBA00007623"/>
    </source>
</evidence>
<dbReference type="FunFam" id="3.90.70.10:FF:000001">
    <property type="entry name" value="Calpain-1 catalytic subunit"/>
    <property type="match status" value="1"/>
</dbReference>
<dbReference type="InterPro" id="IPR018247">
    <property type="entry name" value="EF_Hand_1_Ca_BS"/>
</dbReference>
<evidence type="ECO:0000313" key="13">
    <source>
        <dbReference type="Proteomes" id="UP001591681"/>
    </source>
</evidence>
<dbReference type="PROSITE" id="PS50222">
    <property type="entry name" value="EF_HAND_2"/>
    <property type="match status" value="1"/>
</dbReference>
<dbReference type="GO" id="GO:0006508">
    <property type="term" value="P:proteolysis"/>
    <property type="evidence" value="ECO:0007669"/>
    <property type="project" value="UniProtKB-KW"/>
</dbReference>
<evidence type="ECO:0000256" key="4">
    <source>
        <dbReference type="ARBA" id="ARBA00022801"/>
    </source>
</evidence>
<feature type="active site" evidence="7 8">
    <location>
        <position position="274"/>
    </location>
</feature>
<dbReference type="CDD" id="cd00044">
    <property type="entry name" value="CysPc"/>
    <property type="match status" value="1"/>
</dbReference>
<dbReference type="Pfam" id="PF01067">
    <property type="entry name" value="Calpain_III"/>
    <property type="match status" value="2"/>
</dbReference>
<evidence type="ECO:0000259" key="11">
    <source>
        <dbReference type="PROSITE" id="PS50222"/>
    </source>
</evidence>
<keyword evidence="2 8" id="KW-0645">Protease</keyword>
<feature type="domain" description="EF-hand" evidence="11">
    <location>
        <begin position="626"/>
        <end position="661"/>
    </location>
</feature>
<dbReference type="SMART" id="SM00230">
    <property type="entry name" value="CysPc"/>
    <property type="match status" value="1"/>
</dbReference>
<feature type="domain" description="Calpain catalytic" evidence="10">
    <location>
        <begin position="35"/>
        <end position="333"/>
    </location>
</feature>
<dbReference type="SUPFAM" id="SSF49758">
    <property type="entry name" value="Calpain large subunit, middle domain (domain III)"/>
    <property type="match status" value="2"/>
</dbReference>
<evidence type="ECO:0000256" key="5">
    <source>
        <dbReference type="ARBA" id="ARBA00022807"/>
    </source>
</evidence>
<dbReference type="InterPro" id="IPR000169">
    <property type="entry name" value="Pept_cys_AS"/>
</dbReference>
<reference evidence="12 13" key="1">
    <citation type="submission" date="2024-09" db="EMBL/GenBank/DDBJ databases">
        <title>A chromosome-level genome assembly of Gray's grenadier anchovy, Coilia grayii.</title>
        <authorList>
            <person name="Fu Z."/>
        </authorList>
    </citation>
    <scope>NUCLEOTIDE SEQUENCE [LARGE SCALE GENOMIC DNA]</scope>
    <source>
        <strain evidence="12">G4</strain>
        <tissue evidence="12">Muscle</tissue>
    </source>
</reference>
<dbReference type="SMART" id="SM00720">
    <property type="entry name" value="calpain_III"/>
    <property type="match status" value="1"/>
</dbReference>
<evidence type="ECO:0000256" key="7">
    <source>
        <dbReference type="PIRSR" id="PIRSR622684-1"/>
    </source>
</evidence>
<feature type="region of interest" description="Disordered" evidence="9">
    <location>
        <begin position="392"/>
        <end position="431"/>
    </location>
</feature>
<keyword evidence="6" id="KW-0106">Calcium</keyword>
<dbReference type="AlphaFoldDB" id="A0ABD1KM25"/>
<dbReference type="Gene3D" id="1.10.238.10">
    <property type="entry name" value="EF-hand"/>
    <property type="match status" value="1"/>
</dbReference>
<comment type="caution">
    <text evidence="12">The sequence shown here is derived from an EMBL/GenBank/DDBJ whole genome shotgun (WGS) entry which is preliminary data.</text>
</comment>
<evidence type="ECO:0000256" key="3">
    <source>
        <dbReference type="ARBA" id="ARBA00022723"/>
    </source>
</evidence>
<dbReference type="InterPro" id="IPR001300">
    <property type="entry name" value="Peptidase_C2_calpain_cat"/>
</dbReference>
<dbReference type="InterPro" id="IPR022684">
    <property type="entry name" value="Calpain_cysteine_protease"/>
</dbReference>
<keyword evidence="13" id="KW-1185">Reference proteome</keyword>
<keyword evidence="5 8" id="KW-0788">Thiol protease</keyword>
<dbReference type="InterPro" id="IPR022683">
    <property type="entry name" value="Calpain_III"/>
</dbReference>
<accession>A0ABD1KM25</accession>
<sequence length="722" mass="80842">MANSKFQLGSFENPVKFKDQDYSSLKDASMKSGCLFCDPTFPAEQKSIGMPEDPKPENAVAWLRPKEICNNAVFVEDTIGTTDICQGQLGNCWLLAALSCLTMHPQLFVKVVPSEQSLTEAYAGIFHFRFWQYGEWVEVVVDDRLPVRSGRLLFSYSRSKNEFWSALVEKAYAKLMGFYSSLKGGNISEGMEDFTGGIASSKPVSAFKPPVLWRQLTAALSRGTLLSCFIQAKTWRDIGMVTPEGLVKGHAYAITDTDQVQKDSVEVLLVKLRNPWGFVEYKGPWSDKSEDWDKVDKAEIKRLELKKQEDGEFWIAVEAFSSLFNVVELCSVNPDSLDDNSSDNSSSWSLSTYAGSWVPGCSAGGSRKHRRSFWTNPQYQLSLTAADVEGDAAAANDADDAAAGASDDNDDNDEEEENADGAPLSPAAEKQKEKSQKCTVLIELLQKDRRRKGTVTFICIAYHIYKFQNRVGCLNETFFTSRKPVSRSGKYEAVRGVYKRLNLEPGNYVLVPSTYKPNVPGDFFLRIYAKTGNTLEHEEFTCSTDFLRVVMSNPPLPEDQMRVNNWFDKEDVSDDRLDAAAFMGLVNSVLEKDYHLPLETCRQLVLGEETGGRARLDRTQALKLVTSLRNLQSTFFHHDEDSSGTMSPFELTAALKESGLKCESEVVKVLWERFGSGKLHLPFHGFVSCVTRLRGLSELFESATPELKQHGINTWLLRLLAL</sequence>
<proteinExistence type="inferred from homology"/>
<name>A0ABD1KM25_9TELE</name>
<dbReference type="InterPro" id="IPR038765">
    <property type="entry name" value="Papain-like_cys_pep_sf"/>
</dbReference>
<dbReference type="PROSITE" id="PS00018">
    <property type="entry name" value="EF_HAND_1"/>
    <property type="match status" value="1"/>
</dbReference>
<dbReference type="SUPFAM" id="SSF54001">
    <property type="entry name" value="Cysteine proteinases"/>
    <property type="match status" value="1"/>
</dbReference>
<organism evidence="12 13">
    <name type="scientific">Coilia grayii</name>
    <name type="common">Gray's grenadier anchovy</name>
    <dbReference type="NCBI Taxonomy" id="363190"/>
    <lineage>
        <taxon>Eukaryota</taxon>
        <taxon>Metazoa</taxon>
        <taxon>Chordata</taxon>
        <taxon>Craniata</taxon>
        <taxon>Vertebrata</taxon>
        <taxon>Euteleostomi</taxon>
        <taxon>Actinopterygii</taxon>
        <taxon>Neopterygii</taxon>
        <taxon>Teleostei</taxon>
        <taxon>Clupei</taxon>
        <taxon>Clupeiformes</taxon>
        <taxon>Clupeoidei</taxon>
        <taxon>Engraulidae</taxon>
        <taxon>Coilinae</taxon>
        <taxon>Coilia</taxon>
    </lineage>
</organism>
<dbReference type="GO" id="GO:0046872">
    <property type="term" value="F:metal ion binding"/>
    <property type="evidence" value="ECO:0007669"/>
    <property type="project" value="UniProtKB-KW"/>
</dbReference>
<comment type="similarity">
    <text evidence="1">Belongs to the peptidase C2 family.</text>
</comment>
<feature type="active site" evidence="7 8">
    <location>
        <position position="92"/>
    </location>
</feature>
<evidence type="ECO:0000256" key="8">
    <source>
        <dbReference type="PROSITE-ProRule" id="PRU00239"/>
    </source>
</evidence>
<feature type="active site" evidence="7 8">
    <location>
        <position position="250"/>
    </location>
</feature>
<keyword evidence="3" id="KW-0479">Metal-binding</keyword>
<evidence type="ECO:0000313" key="12">
    <source>
        <dbReference type="EMBL" id="KAL2100144.1"/>
    </source>
</evidence>
<dbReference type="EMBL" id="JBHFQA010000004">
    <property type="protein sequence ID" value="KAL2100144.1"/>
    <property type="molecule type" value="Genomic_DNA"/>
</dbReference>
<evidence type="ECO:0000259" key="10">
    <source>
        <dbReference type="PROSITE" id="PS50203"/>
    </source>
</evidence>
<dbReference type="Pfam" id="PF00648">
    <property type="entry name" value="Peptidase_C2"/>
    <property type="match status" value="1"/>
</dbReference>
<dbReference type="PANTHER" id="PTHR10183:SF393">
    <property type="entry name" value="CALPAIN-LIKE ISOFORM X1"/>
    <property type="match status" value="1"/>
</dbReference>
<dbReference type="InterPro" id="IPR002048">
    <property type="entry name" value="EF_hand_dom"/>
</dbReference>
<dbReference type="SUPFAM" id="SSF47473">
    <property type="entry name" value="EF-hand"/>
    <property type="match status" value="1"/>
</dbReference>
<dbReference type="GO" id="GO:0008234">
    <property type="term" value="F:cysteine-type peptidase activity"/>
    <property type="evidence" value="ECO:0007669"/>
    <property type="project" value="UniProtKB-UniRule"/>
</dbReference>
<dbReference type="PANTHER" id="PTHR10183">
    <property type="entry name" value="CALPAIN"/>
    <property type="match status" value="1"/>
</dbReference>
<evidence type="ECO:0000256" key="9">
    <source>
        <dbReference type="SAM" id="MobiDB-lite"/>
    </source>
</evidence>
<dbReference type="InterPro" id="IPR011992">
    <property type="entry name" value="EF-hand-dom_pair"/>
</dbReference>
<dbReference type="PRINTS" id="PR00704">
    <property type="entry name" value="CALPAIN"/>
</dbReference>
<feature type="compositionally biased region" description="Acidic residues" evidence="9">
    <location>
        <begin position="407"/>
        <end position="419"/>
    </location>
</feature>
<dbReference type="InterPro" id="IPR022682">
    <property type="entry name" value="Calpain_domain_III"/>
</dbReference>
<dbReference type="Gene3D" id="2.60.120.380">
    <property type="match status" value="1"/>
</dbReference>
<dbReference type="Gene3D" id="3.90.70.10">
    <property type="entry name" value="Cysteine proteinases"/>
    <property type="match status" value="1"/>
</dbReference>
<dbReference type="PROSITE" id="PS50203">
    <property type="entry name" value="CALPAIN_CAT"/>
    <property type="match status" value="1"/>
</dbReference>
<keyword evidence="4 8" id="KW-0378">Hydrolase</keyword>
<gene>
    <name evidence="12" type="ORF">ACEWY4_004538</name>
</gene>